<protein>
    <submittedName>
        <fullName evidence="2">Uncharacterized protein</fullName>
    </submittedName>
</protein>
<feature type="region of interest" description="Disordered" evidence="1">
    <location>
        <begin position="266"/>
        <end position="291"/>
    </location>
</feature>
<sequence>MEAVIAAANDPTSFSTPLLVELADLDSEVDERQSYRFLQAVLNGAVASHPLYKVGAKSELPATEDVISRPLLWLVHCHLSERLASGTTPTPWKLSSLPQDVVAALDKLILCFKKYRLLLLYFFVWRPARDRHSRATDTASLTRDSLMALLKHARVFPQMFSRRELTNIIVASSCTLPTSPGSTLNFPEFVEVLVRCSLTLQWAEARHAVDEMTTVMRFLMLVFAMEGKGSVLQKRNDDIRLVLQYIDQQQGKQRREKMTRFHRLLASQAESKTSPRSRSSTQRPQTPQQRLRMVFSPTSARREHHSPEFKLVGSASRVNFQASEMPLDYSDASLAMAASVQQPAQPGTGRGHEEHASDATATAIASEVTGTSWVPTTKEEFLDDIITSMGDIELLLHGPSSGMVAPYPASSMAHTAKTSMEPLHKEDQTEEDEWISNYLASLRAERADNDESASLPDELDEIPIQDAALDYLTRTDRFSDSKGQASATGHRKIVTSVTDDDVNRSKRTDASFQHH</sequence>
<dbReference type="Proteomes" id="UP001146120">
    <property type="component" value="Unassembled WGS sequence"/>
</dbReference>
<feature type="region of interest" description="Disordered" evidence="1">
    <location>
        <begin position="340"/>
        <end position="359"/>
    </location>
</feature>
<keyword evidence="3" id="KW-1185">Reference proteome</keyword>
<organism evidence="2 3">
    <name type="scientific">Lagenidium giganteum</name>
    <dbReference type="NCBI Taxonomy" id="4803"/>
    <lineage>
        <taxon>Eukaryota</taxon>
        <taxon>Sar</taxon>
        <taxon>Stramenopiles</taxon>
        <taxon>Oomycota</taxon>
        <taxon>Peronosporomycetes</taxon>
        <taxon>Pythiales</taxon>
        <taxon>Pythiaceae</taxon>
    </lineage>
</organism>
<proteinExistence type="predicted"/>
<dbReference type="AlphaFoldDB" id="A0AAV2Z2S7"/>
<evidence type="ECO:0000313" key="3">
    <source>
        <dbReference type="Proteomes" id="UP001146120"/>
    </source>
</evidence>
<feature type="region of interest" description="Disordered" evidence="1">
    <location>
        <begin position="478"/>
        <end position="515"/>
    </location>
</feature>
<accession>A0AAV2Z2S7</accession>
<feature type="compositionally biased region" description="Low complexity" evidence="1">
    <location>
        <begin position="274"/>
        <end position="290"/>
    </location>
</feature>
<dbReference type="EMBL" id="DAKRPA010000065">
    <property type="protein sequence ID" value="DBA00354.1"/>
    <property type="molecule type" value="Genomic_DNA"/>
</dbReference>
<evidence type="ECO:0000256" key="1">
    <source>
        <dbReference type="SAM" id="MobiDB-lite"/>
    </source>
</evidence>
<name>A0AAV2Z2S7_9STRA</name>
<evidence type="ECO:0000313" key="2">
    <source>
        <dbReference type="EMBL" id="DBA00354.1"/>
    </source>
</evidence>
<gene>
    <name evidence="2" type="ORF">N0F65_000539</name>
</gene>
<comment type="caution">
    <text evidence="2">The sequence shown here is derived from an EMBL/GenBank/DDBJ whole genome shotgun (WGS) entry which is preliminary data.</text>
</comment>
<reference evidence="2" key="1">
    <citation type="submission" date="2022-11" db="EMBL/GenBank/DDBJ databases">
        <authorList>
            <person name="Morgan W.R."/>
            <person name="Tartar A."/>
        </authorList>
    </citation>
    <scope>NUCLEOTIDE SEQUENCE</scope>
    <source>
        <strain evidence="2">ARSEF 373</strain>
    </source>
</reference>
<reference evidence="2" key="2">
    <citation type="journal article" date="2023" name="Microbiol Resour">
        <title>Decontamination and Annotation of the Draft Genome Sequence of the Oomycete Lagenidium giganteum ARSEF 373.</title>
        <authorList>
            <person name="Morgan W.R."/>
            <person name="Tartar A."/>
        </authorList>
    </citation>
    <scope>NUCLEOTIDE SEQUENCE</scope>
    <source>
        <strain evidence="2">ARSEF 373</strain>
    </source>
</reference>